<evidence type="ECO:0000256" key="6">
    <source>
        <dbReference type="ARBA" id="ARBA00023136"/>
    </source>
</evidence>
<evidence type="ECO:0000313" key="10">
    <source>
        <dbReference type="EMBL" id="VUG17960.1"/>
    </source>
</evidence>
<accession>A0A7D9GZP8</accession>
<keyword evidence="11" id="KW-1185">Reference proteome</keyword>
<dbReference type="GO" id="GO:0012505">
    <property type="term" value="C:endomembrane system"/>
    <property type="evidence" value="ECO:0007669"/>
    <property type="project" value="UniProtKB-SubCell"/>
</dbReference>
<evidence type="ECO:0000256" key="4">
    <source>
        <dbReference type="ARBA" id="ARBA00022692"/>
    </source>
</evidence>
<proteinExistence type="inferred from homology"/>
<dbReference type="InterPro" id="IPR020846">
    <property type="entry name" value="MFS_dom"/>
</dbReference>
<feature type="transmembrane region" description="Helical" evidence="8">
    <location>
        <begin position="414"/>
        <end position="436"/>
    </location>
</feature>
<feature type="transmembrane region" description="Helical" evidence="8">
    <location>
        <begin position="151"/>
        <end position="172"/>
    </location>
</feature>
<dbReference type="CDD" id="cd17502">
    <property type="entry name" value="MFS_Azr1_MDR_like"/>
    <property type="match status" value="1"/>
</dbReference>
<dbReference type="EMBL" id="CABFWN010000002">
    <property type="protein sequence ID" value="VUG17960.1"/>
    <property type="molecule type" value="Genomic_DNA"/>
</dbReference>
<dbReference type="SUPFAM" id="SSF103473">
    <property type="entry name" value="MFS general substrate transporter"/>
    <property type="match status" value="1"/>
</dbReference>
<feature type="domain" description="Major facilitator superfamily (MFS) profile" evidence="9">
    <location>
        <begin position="61"/>
        <end position="545"/>
    </location>
</feature>
<comment type="similarity">
    <text evidence="2">Belongs to the major facilitator superfamily.</text>
</comment>
<dbReference type="Proteomes" id="UP000478008">
    <property type="component" value="Unassembled WGS sequence"/>
</dbReference>
<evidence type="ECO:0000256" key="3">
    <source>
        <dbReference type="ARBA" id="ARBA00022448"/>
    </source>
</evidence>
<feature type="compositionally biased region" description="Polar residues" evidence="7">
    <location>
        <begin position="23"/>
        <end position="38"/>
    </location>
</feature>
<feature type="transmembrane region" description="Helical" evidence="8">
    <location>
        <begin position="126"/>
        <end position="145"/>
    </location>
</feature>
<dbReference type="PANTHER" id="PTHR23501">
    <property type="entry name" value="MAJOR FACILITATOR SUPERFAMILY"/>
    <property type="match status" value="1"/>
</dbReference>
<gene>
    <name evidence="10" type="primary">fnx1</name>
    <name evidence="10" type="ORF">DEBR0S2_20362G</name>
</gene>
<feature type="transmembrane region" description="Helical" evidence="8">
    <location>
        <begin position="212"/>
        <end position="236"/>
    </location>
</feature>
<dbReference type="PROSITE" id="PS50850">
    <property type="entry name" value="MFS"/>
    <property type="match status" value="1"/>
</dbReference>
<comment type="subcellular location">
    <subcellularLocation>
        <location evidence="1">Endomembrane system</location>
        <topology evidence="1">Multi-pass membrane protein</topology>
    </subcellularLocation>
</comment>
<organism evidence="10 11">
    <name type="scientific">Dekkera bruxellensis</name>
    <name type="common">Brettanomyces custersii</name>
    <dbReference type="NCBI Taxonomy" id="5007"/>
    <lineage>
        <taxon>Eukaryota</taxon>
        <taxon>Fungi</taxon>
        <taxon>Dikarya</taxon>
        <taxon>Ascomycota</taxon>
        <taxon>Saccharomycotina</taxon>
        <taxon>Pichiomycetes</taxon>
        <taxon>Pichiales</taxon>
        <taxon>Pichiaceae</taxon>
        <taxon>Brettanomyces</taxon>
    </lineage>
</organism>
<evidence type="ECO:0000256" key="8">
    <source>
        <dbReference type="SAM" id="Phobius"/>
    </source>
</evidence>
<reference evidence="10 11" key="1">
    <citation type="submission" date="2019-07" db="EMBL/GenBank/DDBJ databases">
        <authorList>
            <person name="Friedrich A."/>
            <person name="Schacherer J."/>
        </authorList>
    </citation>
    <scope>NUCLEOTIDE SEQUENCE [LARGE SCALE GENOMIC DNA]</scope>
</reference>
<evidence type="ECO:0000313" key="11">
    <source>
        <dbReference type="Proteomes" id="UP000478008"/>
    </source>
</evidence>
<feature type="transmembrane region" description="Helical" evidence="8">
    <location>
        <begin position="279"/>
        <end position="296"/>
    </location>
</feature>
<dbReference type="InterPro" id="IPR011701">
    <property type="entry name" value="MFS"/>
</dbReference>
<feature type="transmembrane region" description="Helical" evidence="8">
    <location>
        <begin position="521"/>
        <end position="540"/>
    </location>
</feature>
<dbReference type="GO" id="GO:0000329">
    <property type="term" value="C:fungal-type vacuole membrane"/>
    <property type="evidence" value="ECO:0007669"/>
    <property type="project" value="TreeGrafter"/>
</dbReference>
<dbReference type="PANTHER" id="PTHR23501:SF191">
    <property type="entry name" value="VACUOLAR BASIC AMINO ACID TRANSPORTER 4"/>
    <property type="match status" value="1"/>
</dbReference>
<protein>
    <submittedName>
        <fullName evidence="10">DEBR0S2_20362g1_1</fullName>
    </submittedName>
</protein>
<dbReference type="AlphaFoldDB" id="A0A7D9GZP8"/>
<feature type="compositionally biased region" description="Basic and acidic residues" evidence="7">
    <location>
        <begin position="1"/>
        <end position="12"/>
    </location>
</feature>
<dbReference type="GO" id="GO:0015174">
    <property type="term" value="F:basic amino acid transmembrane transporter activity"/>
    <property type="evidence" value="ECO:0007669"/>
    <property type="project" value="TreeGrafter"/>
</dbReference>
<keyword evidence="5 8" id="KW-1133">Transmembrane helix</keyword>
<dbReference type="Pfam" id="PF07690">
    <property type="entry name" value="MFS_1"/>
    <property type="match status" value="1"/>
</dbReference>
<feature type="transmembrane region" description="Helical" evidence="8">
    <location>
        <begin position="325"/>
        <end position="345"/>
    </location>
</feature>
<evidence type="ECO:0000256" key="5">
    <source>
        <dbReference type="ARBA" id="ARBA00022989"/>
    </source>
</evidence>
<feature type="transmembrane region" description="Helical" evidence="8">
    <location>
        <begin position="248"/>
        <end position="267"/>
    </location>
</feature>
<feature type="transmembrane region" description="Helical" evidence="8">
    <location>
        <begin position="448"/>
        <end position="467"/>
    </location>
</feature>
<feature type="region of interest" description="Disordered" evidence="7">
    <location>
        <begin position="1"/>
        <end position="51"/>
    </location>
</feature>
<keyword evidence="3" id="KW-0813">Transport</keyword>
<feature type="transmembrane region" description="Helical" evidence="8">
    <location>
        <begin position="357"/>
        <end position="375"/>
    </location>
</feature>
<keyword evidence="4 8" id="KW-0812">Transmembrane</keyword>
<evidence type="ECO:0000256" key="1">
    <source>
        <dbReference type="ARBA" id="ARBA00004127"/>
    </source>
</evidence>
<feature type="transmembrane region" description="Helical" evidence="8">
    <location>
        <begin position="382"/>
        <end position="402"/>
    </location>
</feature>
<evidence type="ECO:0000259" key="9">
    <source>
        <dbReference type="PROSITE" id="PS50850"/>
    </source>
</evidence>
<dbReference type="Gene3D" id="1.20.1250.20">
    <property type="entry name" value="MFS general substrate transporter like domains"/>
    <property type="match status" value="1"/>
</dbReference>
<feature type="transmembrane region" description="Helical" evidence="8">
    <location>
        <begin position="184"/>
        <end position="206"/>
    </location>
</feature>
<name>A0A7D9GZP8_DEKBR</name>
<evidence type="ECO:0000256" key="2">
    <source>
        <dbReference type="ARBA" id="ARBA00008335"/>
    </source>
</evidence>
<dbReference type="InterPro" id="IPR036259">
    <property type="entry name" value="MFS_trans_sf"/>
</dbReference>
<evidence type="ECO:0000256" key="7">
    <source>
        <dbReference type="SAM" id="MobiDB-lite"/>
    </source>
</evidence>
<sequence>MRAPESTDRSQERTPLLAETETHSQGSKKSQIEVSYEQSNSSSSSSDEDNDDGFHESVWKVIPSLWCGAFLSALDSTIIASTYATIGSEFNASDQASWVATSYLLSSTALQPLYGGLSDTFGRKTALTFANAFFLIGSFGCSISSTFSQLIVSRIVAGIGGAGLGTLSSIVVSDLVPLSKRSTYNGFANLVYGVGQVVGAPLGGYFADTIGWRWSFLVQCPITLVSMLVIMFWVSLPKPHKKGHISDLDFVGSTSLIAAVTILMHVLQSAGTEYAWGSPRVYLPLIGSFGLFVLFFRTEATVENPIVLLEVITSRNPLMCGLTNLFGYMAAMSITFNVPLFLQVVRCETAKKAGSRLIAHIIGMCTGSMTAGFVIQATQKYYWVAISGVLFELLGCSLIASFGTETESWQYLAYLFPAGLGHGLILSATLIALISAVKRSQQAKATSVSYLFRSFGSTFGVSLTASINTHYLQKKLPAALSNFPDGTQIAHKIVTSVKYIDKLPLEIASIARMIYNNVLHISFYVTVLLEIISLGFCLFIKEYPMNRER</sequence>
<keyword evidence="6 8" id="KW-0472">Membrane</keyword>